<evidence type="ECO:0000313" key="2">
    <source>
        <dbReference type="Proteomes" id="UP001151760"/>
    </source>
</evidence>
<gene>
    <name evidence="1" type="ORF">Tco_1082317</name>
</gene>
<dbReference type="EMBL" id="BQNB010020206">
    <property type="protein sequence ID" value="GJT93472.1"/>
    <property type="molecule type" value="Genomic_DNA"/>
</dbReference>
<organism evidence="1 2">
    <name type="scientific">Tanacetum coccineum</name>
    <dbReference type="NCBI Taxonomy" id="301880"/>
    <lineage>
        <taxon>Eukaryota</taxon>
        <taxon>Viridiplantae</taxon>
        <taxon>Streptophyta</taxon>
        <taxon>Embryophyta</taxon>
        <taxon>Tracheophyta</taxon>
        <taxon>Spermatophyta</taxon>
        <taxon>Magnoliopsida</taxon>
        <taxon>eudicotyledons</taxon>
        <taxon>Gunneridae</taxon>
        <taxon>Pentapetalae</taxon>
        <taxon>asterids</taxon>
        <taxon>campanulids</taxon>
        <taxon>Asterales</taxon>
        <taxon>Asteraceae</taxon>
        <taxon>Asteroideae</taxon>
        <taxon>Anthemideae</taxon>
        <taxon>Anthemidinae</taxon>
        <taxon>Tanacetum</taxon>
    </lineage>
</organism>
<proteinExistence type="predicted"/>
<reference evidence="1" key="2">
    <citation type="submission" date="2022-01" db="EMBL/GenBank/DDBJ databases">
        <authorList>
            <person name="Yamashiro T."/>
            <person name="Shiraishi A."/>
            <person name="Satake H."/>
            <person name="Nakayama K."/>
        </authorList>
    </citation>
    <scope>NUCLEOTIDE SEQUENCE</scope>
</reference>
<sequence length="164" mass="17611">MEPRLAAHTDCYGFTKFACSVQASIWNLGWQRILTVMVLQNFLVLFKQALDVPYACAKGRSSWKSGRFDVLLDGIPSVVGSSYVLLPGNSEPAKFCIDVCCRYRKPVSVVAGVLIVTSPVVDVGVRCWEGVSGDADVSPCLVSLDSSCGVFDPDALSSLPSVSK</sequence>
<comment type="caution">
    <text evidence="1">The sequence shown here is derived from an EMBL/GenBank/DDBJ whole genome shotgun (WGS) entry which is preliminary data.</text>
</comment>
<evidence type="ECO:0000313" key="1">
    <source>
        <dbReference type="EMBL" id="GJT93472.1"/>
    </source>
</evidence>
<dbReference type="Proteomes" id="UP001151760">
    <property type="component" value="Unassembled WGS sequence"/>
</dbReference>
<name>A0ABQ5I278_9ASTR</name>
<reference evidence="1" key="1">
    <citation type="journal article" date="2022" name="Int. J. Mol. Sci.">
        <title>Draft Genome of Tanacetum Coccineum: Genomic Comparison of Closely Related Tanacetum-Family Plants.</title>
        <authorList>
            <person name="Yamashiro T."/>
            <person name="Shiraishi A."/>
            <person name="Nakayama K."/>
            <person name="Satake H."/>
        </authorList>
    </citation>
    <scope>NUCLEOTIDE SEQUENCE</scope>
</reference>
<protein>
    <submittedName>
        <fullName evidence="1">Uncharacterized protein</fullName>
    </submittedName>
</protein>
<keyword evidence="2" id="KW-1185">Reference proteome</keyword>
<accession>A0ABQ5I278</accession>